<feature type="compositionally biased region" description="Low complexity" evidence="1">
    <location>
        <begin position="105"/>
        <end position="128"/>
    </location>
</feature>
<comment type="caution">
    <text evidence="4">The sequence shown here is derived from an EMBL/GenBank/DDBJ whole genome shotgun (WGS) entry which is preliminary data.</text>
</comment>
<protein>
    <submittedName>
        <fullName evidence="4">Cna B-type domain-containing protein</fullName>
    </submittedName>
</protein>
<feature type="transmembrane region" description="Helical" evidence="2">
    <location>
        <begin position="789"/>
        <end position="811"/>
    </location>
</feature>
<evidence type="ECO:0000313" key="4">
    <source>
        <dbReference type="EMBL" id="MBC5683921.1"/>
    </source>
</evidence>
<evidence type="ECO:0000313" key="5">
    <source>
        <dbReference type="Proteomes" id="UP000631576"/>
    </source>
</evidence>
<dbReference type="RefSeq" id="WP_186865195.1">
    <property type="nucleotide sequence ID" value="NZ_JACOPE010000001.1"/>
</dbReference>
<dbReference type="SUPFAM" id="SSF53300">
    <property type="entry name" value="vWA-like"/>
    <property type="match status" value="1"/>
</dbReference>
<dbReference type="Pfam" id="PF24547">
    <property type="entry name" value="DUF7601"/>
    <property type="match status" value="1"/>
</dbReference>
<dbReference type="Gene3D" id="2.60.40.1140">
    <property type="entry name" value="Collagen-binding surface protein Cna, B-type domain"/>
    <property type="match status" value="2"/>
</dbReference>
<feature type="region of interest" description="Disordered" evidence="1">
    <location>
        <begin position="61"/>
        <end position="137"/>
    </location>
</feature>
<dbReference type="InterPro" id="IPR008454">
    <property type="entry name" value="Collagen-bd_Cna-like_B-typ_dom"/>
</dbReference>
<dbReference type="CDD" id="cd00222">
    <property type="entry name" value="CollagenBindB"/>
    <property type="match status" value="1"/>
</dbReference>
<keyword evidence="2" id="KW-1133">Transmembrane helix</keyword>
<dbReference type="SMART" id="SM00327">
    <property type="entry name" value="VWA"/>
    <property type="match status" value="1"/>
</dbReference>
<keyword evidence="5" id="KW-1185">Reference proteome</keyword>
<keyword evidence="2" id="KW-0472">Membrane</keyword>
<dbReference type="EMBL" id="JACOPE010000001">
    <property type="protein sequence ID" value="MBC5683921.1"/>
    <property type="molecule type" value="Genomic_DNA"/>
</dbReference>
<sequence length="820" mass="89815">MRGEGKRHLILKKILAYALVLTMILGIWTSVSNAAEQSDFNVEENTIEKETDVTPDANAIEEEADVTSDAKQTEEITTSTDTNLTEDITIPDTDTTEAEIEDVTTSDTTTQTDATTIPDIAITTNTDTPQDAELDTTTAKPSALVLSSDENTAPAHRKYIKYNGEDSYTLTLDVTGKYDSTLNKPKIDVVLIVDTSGSMNEPMGEKSRLKALQDVVTEKGGLSDSIFNNDQIDARMTVVTYYGLEDSYWYNSPWDDATWVNGAWATTKSEVDQIVNGIRVNEEKSGTNCQAGLRTAKEALAKADSSARKIVIFLSDGLPTYRYDNDGYTIGNGKTDSKNYNANAAYNEATAMKGLDQFYTIGFSDSADSKFLSTLATKVNTTSTKKYYSAADADKLAEAFKQITGNLTEYTCRNVVLTDTLSDYAELENAEHLNPTVKATTSDGSEVDLSGVDIQVTYNEGTRTVTATFPTDYKLQKDVTYAVSFNVKPTAKAYDEYAANEDSYGGVVGSMNSDAWDNDTSSGKAGFYTNAGATLTYIYGTGEAKAETVDYVEKPVLQVNSLTIPVNKEWKNTAKSEQVPVKVELYQDGKLAPYKTLTLNADNQWRADFQHVAKHHQYQIKEQALEGFVSAVSGDSTRGFTVTNTKLPSLSISKKVTGEMGDITKKFPFRIILKDASGNPINGTYSYRGFILDDVENVTAPKDGTLTFEQGVAEIWLSHGQGIEFQQLSLGTSYNITEKVNDAEGYRVSFNGIHKKSVDGILNEDVRINVTNEKENIPLTNVVTFGTNMIPGILLATVALFVLAAISKLFYGKKDKKQDK</sequence>
<dbReference type="PANTHER" id="PTHR10579">
    <property type="entry name" value="CALCIUM-ACTIVATED CHLORIDE CHANNEL REGULATOR"/>
    <property type="match status" value="1"/>
</dbReference>
<name>A0ABR7G910_9FIRM</name>
<dbReference type="InterPro" id="IPR002035">
    <property type="entry name" value="VWF_A"/>
</dbReference>
<dbReference type="Proteomes" id="UP000631576">
    <property type="component" value="Unassembled WGS sequence"/>
</dbReference>
<evidence type="ECO:0000256" key="1">
    <source>
        <dbReference type="SAM" id="MobiDB-lite"/>
    </source>
</evidence>
<dbReference type="InterPro" id="IPR051266">
    <property type="entry name" value="CLCR"/>
</dbReference>
<dbReference type="Gene3D" id="3.40.50.410">
    <property type="entry name" value="von Willebrand factor, type A domain"/>
    <property type="match status" value="1"/>
</dbReference>
<feature type="domain" description="VWFA" evidence="3">
    <location>
        <begin position="188"/>
        <end position="403"/>
    </location>
</feature>
<dbReference type="CDD" id="cd00198">
    <property type="entry name" value="vWFA"/>
    <property type="match status" value="1"/>
</dbReference>
<dbReference type="InterPro" id="IPR055384">
    <property type="entry name" value="DUF7604"/>
</dbReference>
<dbReference type="Pfam" id="PF24558">
    <property type="entry name" value="DUF7604"/>
    <property type="match status" value="1"/>
</dbReference>
<accession>A0ABR7G910</accession>
<dbReference type="InterPro" id="IPR055382">
    <property type="entry name" value="DUF7601"/>
</dbReference>
<dbReference type="PROSITE" id="PS50234">
    <property type="entry name" value="VWFA"/>
    <property type="match status" value="1"/>
</dbReference>
<proteinExistence type="predicted"/>
<dbReference type="Pfam" id="PF13519">
    <property type="entry name" value="VWA_2"/>
    <property type="match status" value="1"/>
</dbReference>
<evidence type="ECO:0000259" key="3">
    <source>
        <dbReference type="PROSITE" id="PS50234"/>
    </source>
</evidence>
<dbReference type="InterPro" id="IPR036465">
    <property type="entry name" value="vWFA_dom_sf"/>
</dbReference>
<keyword evidence="2" id="KW-0812">Transmembrane</keyword>
<organism evidence="4 5">
    <name type="scientific">Ruminococcus hominis</name>
    <dbReference type="NCBI Taxonomy" id="2763065"/>
    <lineage>
        <taxon>Bacteria</taxon>
        <taxon>Bacillati</taxon>
        <taxon>Bacillota</taxon>
        <taxon>Clostridia</taxon>
        <taxon>Eubacteriales</taxon>
        <taxon>Oscillospiraceae</taxon>
        <taxon>Ruminococcus</taxon>
    </lineage>
</organism>
<dbReference type="SUPFAM" id="SSF49478">
    <property type="entry name" value="Cna protein B-type domain"/>
    <property type="match status" value="1"/>
</dbReference>
<evidence type="ECO:0000256" key="2">
    <source>
        <dbReference type="SAM" id="Phobius"/>
    </source>
</evidence>
<gene>
    <name evidence="4" type="ORF">H8S40_10135</name>
</gene>
<reference evidence="4 5" key="1">
    <citation type="submission" date="2020-08" db="EMBL/GenBank/DDBJ databases">
        <title>Genome public.</title>
        <authorList>
            <person name="Liu C."/>
            <person name="Sun Q."/>
        </authorList>
    </citation>
    <scope>NUCLEOTIDE SEQUENCE [LARGE SCALE GENOMIC DNA]</scope>
    <source>
        <strain evidence="4 5">NSJ-13</strain>
    </source>
</reference>
<feature type="compositionally biased region" description="Acidic residues" evidence="1">
    <location>
        <begin position="94"/>
        <end position="104"/>
    </location>
</feature>
<dbReference type="PANTHER" id="PTHR10579:SF43">
    <property type="entry name" value="ZINC FINGER (C3HC4-TYPE RING FINGER) FAMILY PROTEIN"/>
    <property type="match status" value="1"/>
</dbReference>